<sequence length="148" mass="16236">MTTANASTRIWHNSIIPLARQLQRAERRGNATLAARIRERIAAHNATSEPDVTVEEAMHNLLRTLRAEGTAPLVTSVSLSEATAVLTLLRRGTVTVSDGRLTLREDLRDVDEAMLCLMHGTYPELEDVVGVGVVRDDVVSLLRRGRGT</sequence>
<dbReference type="RefSeq" id="WP_368572290.1">
    <property type="nucleotide sequence ID" value="NZ_JBDLOU010000003.1"/>
</dbReference>
<name>A0ABV3V6S1_9MYCO</name>
<evidence type="ECO:0000313" key="2">
    <source>
        <dbReference type="Proteomes" id="UP001558474"/>
    </source>
</evidence>
<gene>
    <name evidence="1" type="ORF">ABFW12_01820</name>
</gene>
<protein>
    <submittedName>
        <fullName evidence="1">Uncharacterized protein</fullName>
    </submittedName>
</protein>
<accession>A0ABV3V6S1</accession>
<proteinExistence type="predicted"/>
<organism evidence="1 2">
    <name type="scientific">Mycolicibacterium porcinum</name>
    <dbReference type="NCBI Taxonomy" id="39693"/>
    <lineage>
        <taxon>Bacteria</taxon>
        <taxon>Bacillati</taxon>
        <taxon>Actinomycetota</taxon>
        <taxon>Actinomycetes</taxon>
        <taxon>Mycobacteriales</taxon>
        <taxon>Mycobacteriaceae</taxon>
        <taxon>Mycolicibacterium</taxon>
    </lineage>
</organism>
<evidence type="ECO:0000313" key="1">
    <source>
        <dbReference type="EMBL" id="MEX3736966.1"/>
    </source>
</evidence>
<dbReference type="EMBL" id="JBDLOU010000003">
    <property type="protein sequence ID" value="MEX3736966.1"/>
    <property type="molecule type" value="Genomic_DNA"/>
</dbReference>
<comment type="caution">
    <text evidence="1">The sequence shown here is derived from an EMBL/GenBank/DDBJ whole genome shotgun (WGS) entry which is preliminary data.</text>
</comment>
<reference evidence="1 2" key="1">
    <citation type="submission" date="2024-04" db="EMBL/GenBank/DDBJ databases">
        <title>Genomic Markers of Mycobacteria.</title>
        <authorList>
            <person name="Soliman M.S."/>
            <person name="Elkholy A."/>
            <person name="Soliman N.S."/>
            <person name="Abbas A."/>
            <person name="Khayrat S."/>
            <person name="Shawky S."/>
        </authorList>
    </citation>
    <scope>NUCLEOTIDE SEQUENCE [LARGE SCALE GENOMIC DNA]</scope>
    <source>
        <strain evidence="1 2">Egy-CU-AM5</strain>
    </source>
</reference>
<keyword evidence="2" id="KW-1185">Reference proteome</keyword>
<dbReference type="Proteomes" id="UP001558474">
    <property type="component" value="Unassembled WGS sequence"/>
</dbReference>